<keyword evidence="3" id="KW-1185">Reference proteome</keyword>
<reference evidence="2 3" key="1">
    <citation type="submission" date="2020-04" db="EMBL/GenBank/DDBJ databases">
        <title>Perkinsus olseni comparative genomics.</title>
        <authorList>
            <person name="Bogema D.R."/>
        </authorList>
    </citation>
    <scope>NUCLEOTIDE SEQUENCE [LARGE SCALE GENOMIC DNA]</scope>
    <source>
        <strain evidence="2 3">ATCC PRA-207</strain>
    </source>
</reference>
<protein>
    <submittedName>
        <fullName evidence="2">Uncharacterized protein</fullName>
    </submittedName>
</protein>
<dbReference type="EMBL" id="JABANO010017684">
    <property type="protein sequence ID" value="KAF4733043.1"/>
    <property type="molecule type" value="Genomic_DNA"/>
</dbReference>
<feature type="region of interest" description="Disordered" evidence="1">
    <location>
        <begin position="46"/>
        <end position="71"/>
    </location>
</feature>
<gene>
    <name evidence="2" type="ORF">FOZ63_016739</name>
</gene>
<accession>A0A7J6SJV5</accession>
<organism evidence="2 3">
    <name type="scientific">Perkinsus olseni</name>
    <name type="common">Perkinsus atlanticus</name>
    <dbReference type="NCBI Taxonomy" id="32597"/>
    <lineage>
        <taxon>Eukaryota</taxon>
        <taxon>Sar</taxon>
        <taxon>Alveolata</taxon>
        <taxon>Perkinsozoa</taxon>
        <taxon>Perkinsea</taxon>
        <taxon>Perkinsida</taxon>
        <taxon>Perkinsidae</taxon>
        <taxon>Perkinsus</taxon>
    </lineage>
</organism>
<name>A0A7J6SJV5_PEROL</name>
<evidence type="ECO:0000256" key="1">
    <source>
        <dbReference type="SAM" id="MobiDB-lite"/>
    </source>
</evidence>
<evidence type="ECO:0000313" key="3">
    <source>
        <dbReference type="Proteomes" id="UP000553632"/>
    </source>
</evidence>
<evidence type="ECO:0000313" key="2">
    <source>
        <dbReference type="EMBL" id="KAF4733043.1"/>
    </source>
</evidence>
<dbReference type="Proteomes" id="UP000553632">
    <property type="component" value="Unassembled WGS sequence"/>
</dbReference>
<dbReference type="AlphaFoldDB" id="A0A7J6SJV5"/>
<comment type="caution">
    <text evidence="2">The sequence shown here is derived from an EMBL/GenBank/DDBJ whole genome shotgun (WGS) entry which is preliminary data.</text>
</comment>
<proteinExistence type="predicted"/>
<sequence>MASTAAAPPTLSKRHLLDIDTVYSISPNNPLPCGLPEPRMLKRRSDIVHPPGIEPGPHARHPCSVVADGDNPQGDPVVAILEAGDNCNTVK</sequence>